<keyword evidence="2" id="KW-1185">Reference proteome</keyword>
<reference evidence="1 2" key="1">
    <citation type="journal article" date="2013" name="Curr. Biol.">
        <title>The Genome of the Foraminiferan Reticulomyxa filosa.</title>
        <authorList>
            <person name="Glockner G."/>
            <person name="Hulsmann N."/>
            <person name="Schleicher M."/>
            <person name="Noegel A.A."/>
            <person name="Eichinger L."/>
            <person name="Gallinger C."/>
            <person name="Pawlowski J."/>
            <person name="Sierra R."/>
            <person name="Euteneuer U."/>
            <person name="Pillet L."/>
            <person name="Moustafa A."/>
            <person name="Platzer M."/>
            <person name="Groth M."/>
            <person name="Szafranski K."/>
            <person name="Schliwa M."/>
        </authorList>
    </citation>
    <scope>NUCLEOTIDE SEQUENCE [LARGE SCALE GENOMIC DNA]</scope>
</reference>
<dbReference type="Proteomes" id="UP000023152">
    <property type="component" value="Unassembled WGS sequence"/>
</dbReference>
<dbReference type="AlphaFoldDB" id="X6NZQ2"/>
<accession>X6NZQ2</accession>
<sequence length="194" mass="23150">MLKFVVNFFLFLEADKKITITSIYFFQTKIKNCCKFKLILLEMDKARSDSIEKLILKYHIQIEANKTIKCFAHNAIYPTIAIFKNKDRIERMINKYTQLHIHTKKIVLNLFYGLLNIECRNAMGDEVVTEYPNDILKLFNFLIEVFSNTKYLFLYEFLKTNNNVKIIYNLSESKHQTIHFNINLAIFICSHKNW</sequence>
<proteinExistence type="predicted"/>
<evidence type="ECO:0000313" key="1">
    <source>
        <dbReference type="EMBL" id="ETO30777.1"/>
    </source>
</evidence>
<comment type="caution">
    <text evidence="1">The sequence shown here is derived from an EMBL/GenBank/DDBJ whole genome shotgun (WGS) entry which is preliminary data.</text>
</comment>
<gene>
    <name evidence="1" type="ORF">RFI_06342</name>
</gene>
<dbReference type="EMBL" id="ASPP01005315">
    <property type="protein sequence ID" value="ETO30777.1"/>
    <property type="molecule type" value="Genomic_DNA"/>
</dbReference>
<organism evidence="1 2">
    <name type="scientific">Reticulomyxa filosa</name>
    <dbReference type="NCBI Taxonomy" id="46433"/>
    <lineage>
        <taxon>Eukaryota</taxon>
        <taxon>Sar</taxon>
        <taxon>Rhizaria</taxon>
        <taxon>Retaria</taxon>
        <taxon>Foraminifera</taxon>
        <taxon>Monothalamids</taxon>
        <taxon>Reticulomyxidae</taxon>
        <taxon>Reticulomyxa</taxon>
    </lineage>
</organism>
<name>X6NZQ2_RETFI</name>
<protein>
    <submittedName>
        <fullName evidence="1">Uncharacterized protein</fullName>
    </submittedName>
</protein>
<evidence type="ECO:0000313" key="2">
    <source>
        <dbReference type="Proteomes" id="UP000023152"/>
    </source>
</evidence>